<dbReference type="PANTHER" id="PTHR10953">
    <property type="entry name" value="UBIQUITIN-ACTIVATING ENZYME E1"/>
    <property type="match status" value="1"/>
</dbReference>
<sequence length="525" mass="56973">MEKFSLGSENLDLRKRIAELEKELAGYRSGAHTASNGADAAHPQSSDDSSEAPASSVQDDDDARPVKLDLDEFRRYGRQMIMTEVGLDGQLQLKRSKVLLIGAGGLGCPAAAYLAGAGIGTIGIVDHDLVEPSNLHRQIMHAVDRIGTPKVTSIITSLNNINPYPRYVAHNYALSAENAIDTLDRYDLVLDCTDSPQTRYMISDACVLLGKPLVSASALRSDGQLVVLNNPPGEGPCYRCVFPRPPPPESVLSCGEGGVLGPVVGAMGVLMATEALKVLLAKADRKRRRKPAHLAVAENSKATAASDEKDTHAQDVKMKGKKEEGAEERKFYMTIYSAFSDTPFKTIRMFGKRKTCQACSPGATITKESMKNGSLDYVAFCGGRGAGKYPALTKDEVIEVQEYQKLREKNEGGVLIDVRDDVQYGMCSLENSINVPLATILTLPIAAAGEGRNDEAEEAKAVPIPSWLPRDTSTPIYFICRLGNDSRLAVQRLKRSGLVRGNAIKDVNGGLWEWSRKVDKSFPIY</sequence>
<keyword evidence="11 13" id="KW-0511">Multifunctional enzyme</keyword>
<dbReference type="InterPro" id="IPR036873">
    <property type="entry name" value="Rhodanese-like_dom_sf"/>
</dbReference>
<evidence type="ECO:0000256" key="2">
    <source>
        <dbReference type="ARBA" id="ARBA00022490"/>
    </source>
</evidence>
<keyword evidence="9 13" id="KW-0862">Zinc</keyword>
<dbReference type="InterPro" id="IPR000594">
    <property type="entry name" value="ThiF_NAD_FAD-bd"/>
</dbReference>
<accession>A0AAV9UL77</accession>
<dbReference type="AlphaFoldDB" id="A0AAV9UL77"/>
<evidence type="ECO:0000256" key="13">
    <source>
        <dbReference type="HAMAP-Rule" id="MF_03049"/>
    </source>
</evidence>
<organism evidence="16 17">
    <name type="scientific">Orbilia brochopaga</name>
    <dbReference type="NCBI Taxonomy" id="3140254"/>
    <lineage>
        <taxon>Eukaryota</taxon>
        <taxon>Fungi</taxon>
        <taxon>Dikarya</taxon>
        <taxon>Ascomycota</taxon>
        <taxon>Pezizomycotina</taxon>
        <taxon>Orbiliomycetes</taxon>
        <taxon>Orbiliales</taxon>
        <taxon>Orbiliaceae</taxon>
        <taxon>Orbilia</taxon>
    </lineage>
</organism>
<feature type="binding site" evidence="13">
    <location>
        <position position="237"/>
    </location>
    <ligand>
        <name>Zn(2+)</name>
        <dbReference type="ChEBI" id="CHEBI:29105"/>
    </ligand>
</feature>
<keyword evidence="2 13" id="KW-0963">Cytoplasm</keyword>
<evidence type="ECO:0000256" key="14">
    <source>
        <dbReference type="SAM" id="MobiDB-lite"/>
    </source>
</evidence>
<keyword evidence="17" id="KW-1185">Reference proteome</keyword>
<feature type="binding site" evidence="13">
    <location>
        <position position="356"/>
    </location>
    <ligand>
        <name>Zn(2+)</name>
        <dbReference type="ChEBI" id="CHEBI:29105"/>
    </ligand>
</feature>
<feature type="active site" description="Cysteine persulfide intermediate; for sulfurtransferase activity" evidence="13">
    <location>
        <position position="480"/>
    </location>
</feature>
<feature type="region of interest" description="Disordered" evidence="14">
    <location>
        <begin position="28"/>
        <end position="64"/>
    </location>
</feature>
<feature type="binding site" evidence="13">
    <location>
        <begin position="194"/>
        <end position="195"/>
    </location>
    <ligand>
        <name>ATP</name>
        <dbReference type="ChEBI" id="CHEBI:30616"/>
    </ligand>
</feature>
<feature type="compositionally biased region" description="Basic and acidic residues" evidence="14">
    <location>
        <begin position="306"/>
        <end position="323"/>
    </location>
</feature>
<comment type="function">
    <text evidence="12">Plays a central role in 2-thiolation of mcm(5)S(2)U at tRNA wobble positions of cytosolic tRNA(Lys), tRNA(Glu) and tRNA(Gln). Also essential during biosynthesis of the molybdenum cofactor. Acts by mediating the C-terminal thiocarboxylation of sulfur carriers urm1 and mocs2a. Its N-terminus first activates urm1 and mocs2a as acyl-adenylates (-COAMP), then the persulfide sulfur on the catalytic cysteine is transferred to urm1 and mocs2a to form thiocarboxylation (-COSH) of their C-terminus. The reaction probably involves hydrogen sulfide that is generated from the persulfide intermediate and that acts as a nucleophile towards urm1 and mocs2a. Subsequently, a transient disulfide bond is formed. Does not use thiosulfate as sulfur donor; nfs1 probably acting as a sulfur donor for thiocarboxylation reactions.</text>
</comment>
<feature type="binding site" evidence="13">
    <location>
        <position position="240"/>
    </location>
    <ligand>
        <name>Zn(2+)</name>
        <dbReference type="ChEBI" id="CHEBI:29105"/>
    </ligand>
</feature>
<feature type="binding site" evidence="13">
    <location>
        <position position="126"/>
    </location>
    <ligand>
        <name>ATP</name>
        <dbReference type="ChEBI" id="CHEBI:30616"/>
    </ligand>
</feature>
<comment type="caution">
    <text evidence="16">The sequence shown here is derived from an EMBL/GenBank/DDBJ whole genome shotgun (WGS) entry which is preliminary data.</text>
</comment>
<comment type="pathway">
    <text evidence="13">tRNA modification; 5-methoxycarbonylmethyl-2-thiouridine-tRNA biosynthesis.</text>
</comment>
<feature type="binding site" evidence="13">
    <location>
        <position position="105"/>
    </location>
    <ligand>
        <name>ATP</name>
        <dbReference type="ChEBI" id="CHEBI:30616"/>
    </ligand>
</feature>
<evidence type="ECO:0000256" key="9">
    <source>
        <dbReference type="ARBA" id="ARBA00022833"/>
    </source>
</evidence>
<dbReference type="SMART" id="SM00450">
    <property type="entry name" value="RHOD"/>
    <property type="match status" value="1"/>
</dbReference>
<feature type="active site" description="Glycyl thioester intermediate; for adenylyltransferase activity" evidence="13">
    <location>
        <position position="254"/>
    </location>
</feature>
<comment type="similarity">
    <text evidence="13">In the N-terminal section; belongs to the HesA/MoeB/ThiF family. UBA4 subfamily.</text>
</comment>
<dbReference type="HAMAP" id="MF_03049">
    <property type="entry name" value="MOCS3_Uba4"/>
    <property type="match status" value="1"/>
</dbReference>
<proteinExistence type="inferred from homology"/>
<dbReference type="GO" id="GO:0061604">
    <property type="term" value="F:molybdopterin-synthase sulfurtransferase activity"/>
    <property type="evidence" value="ECO:0007669"/>
    <property type="project" value="UniProtKB-EC"/>
</dbReference>
<evidence type="ECO:0000256" key="1">
    <source>
        <dbReference type="ARBA" id="ARBA00004514"/>
    </source>
</evidence>
<protein>
    <recommendedName>
        <fullName evidence="13">Adenylyltransferase and sulfurtransferase uba4</fullName>
    </recommendedName>
    <alternativeName>
        <fullName evidence="13">Common component for nitrate reductase and xanthine dehydrogenase protein F</fullName>
    </alternativeName>
    <alternativeName>
        <fullName evidence="13">Ubiquitin-like protein activator 4</fullName>
    </alternativeName>
    <domain>
        <recommendedName>
            <fullName evidence="13">Molybdopterin-synthase adenylyltransferase</fullName>
            <ecNumber evidence="13">2.7.7.80</ecNumber>
        </recommendedName>
        <alternativeName>
            <fullName evidence="13">Adenylyltransferase uba4</fullName>
        </alternativeName>
        <alternativeName>
            <fullName evidence="13">Sulfur carrier protein MOCS2A adenylyltransferase</fullName>
        </alternativeName>
    </domain>
    <domain>
        <recommendedName>
            <fullName evidence="13">Molybdopterin-synthase sulfurtransferase</fullName>
            <ecNumber evidence="13">2.8.1.11</ecNumber>
        </recommendedName>
        <alternativeName>
            <fullName evidence="13">Sulfurtransferase uba4</fullName>
        </alternativeName>
        <alternativeName>
            <fullName evidence="13">Sulfur carrier protein MOCS2A sulfurtransferase</fullName>
        </alternativeName>
    </domain>
</protein>
<evidence type="ECO:0000256" key="3">
    <source>
        <dbReference type="ARBA" id="ARBA00022679"/>
    </source>
</evidence>
<dbReference type="Gene3D" id="3.40.50.720">
    <property type="entry name" value="NAD(P)-binding Rossmann-like Domain"/>
    <property type="match status" value="1"/>
</dbReference>
<dbReference type="EC" id="2.7.7.80" evidence="13"/>
<dbReference type="Pfam" id="PF00581">
    <property type="entry name" value="Rhodanese"/>
    <property type="match status" value="1"/>
</dbReference>
<dbReference type="GO" id="GO:0005524">
    <property type="term" value="F:ATP binding"/>
    <property type="evidence" value="ECO:0007669"/>
    <property type="project" value="UniProtKB-KW"/>
</dbReference>
<evidence type="ECO:0000256" key="4">
    <source>
        <dbReference type="ARBA" id="ARBA00022694"/>
    </source>
</evidence>
<evidence type="ECO:0000259" key="15">
    <source>
        <dbReference type="PROSITE" id="PS50206"/>
    </source>
</evidence>
<keyword evidence="13" id="KW-0501">Molybdenum cofactor biosynthesis</keyword>
<dbReference type="GO" id="GO:0046872">
    <property type="term" value="F:metal ion binding"/>
    <property type="evidence" value="ECO:0007669"/>
    <property type="project" value="UniProtKB-KW"/>
</dbReference>
<dbReference type="GO" id="GO:0032447">
    <property type="term" value="P:protein urmylation"/>
    <property type="evidence" value="ECO:0007669"/>
    <property type="project" value="TreeGrafter"/>
</dbReference>
<feature type="binding site" evidence="13">
    <location>
        <begin position="133"/>
        <end position="137"/>
    </location>
    <ligand>
        <name>ATP</name>
        <dbReference type="ChEBI" id="CHEBI:30616"/>
    </ligand>
</feature>
<keyword evidence="10 13" id="KW-0067">ATP-binding</keyword>
<name>A0AAV9UL77_9PEZI</name>
<evidence type="ECO:0000256" key="6">
    <source>
        <dbReference type="ARBA" id="ARBA00022723"/>
    </source>
</evidence>
<dbReference type="GO" id="GO:0002143">
    <property type="term" value="P:tRNA wobble position uridine thiolation"/>
    <property type="evidence" value="ECO:0007669"/>
    <property type="project" value="InterPro"/>
</dbReference>
<comment type="function">
    <text evidence="13">Plays a central role in 2-thiolation of mcm(5)S(2)U at tRNA wobble positions of cytosolic tRNA(Lys), tRNA(Glu) and tRNA(Gln). Also essential during biosynthesis of the molybdenum cofactor. Acts by mediating the C-terminal thiocarboxylation of sulfur carriers urm1 and MOCS2A. Its N-terminus first activates urm1 and MOCS2A as acyl-adenylates (-COAMP), then the persulfide sulfur on the catalytic cysteine is transferred to urm1 and MOCS2A to form thiocarboxylation (-COSH) of their C-terminus. The reaction probably involves hydrogen sulfide that is generated from the persulfide intermediate and that acts as nucleophile towards urm1 and MOCS2A. Subsequently, a transient disulfide bond is formed. Does not use thiosulfate as sulfur donor; nfs1 probably acting as a sulfur donor for thiocarboxylation reactions.</text>
</comment>
<comment type="catalytic activity">
    <reaction evidence="13">
        <text>[molybdopterin-synthase sulfur-carrier protein]-C-terminal Gly-Gly-AMP + S-sulfanyl-L-cysteinyl-[cysteine desulfurase] + AH2 = [molybdopterin-synthase sulfur-carrier protein]-C-terminal-Gly-aminoethanethioate + L-cysteinyl-[cysteine desulfurase] + A + AMP + 2 H(+)</text>
        <dbReference type="Rhea" id="RHEA:48612"/>
        <dbReference type="Rhea" id="RHEA-COMP:12157"/>
        <dbReference type="Rhea" id="RHEA-COMP:12158"/>
        <dbReference type="Rhea" id="RHEA-COMP:12159"/>
        <dbReference type="Rhea" id="RHEA-COMP:19907"/>
        <dbReference type="ChEBI" id="CHEBI:13193"/>
        <dbReference type="ChEBI" id="CHEBI:15378"/>
        <dbReference type="ChEBI" id="CHEBI:17499"/>
        <dbReference type="ChEBI" id="CHEBI:29950"/>
        <dbReference type="ChEBI" id="CHEBI:61963"/>
        <dbReference type="ChEBI" id="CHEBI:90618"/>
        <dbReference type="ChEBI" id="CHEBI:232372"/>
        <dbReference type="ChEBI" id="CHEBI:456215"/>
        <dbReference type="EC" id="2.8.1.11"/>
    </reaction>
</comment>
<dbReference type="GO" id="GO:0042292">
    <property type="term" value="F:URM1 activating enzyme activity"/>
    <property type="evidence" value="ECO:0007669"/>
    <property type="project" value="TreeGrafter"/>
</dbReference>
<feature type="domain" description="Rhodanese" evidence="15">
    <location>
        <begin position="409"/>
        <end position="523"/>
    </location>
</feature>
<evidence type="ECO:0000256" key="11">
    <source>
        <dbReference type="ARBA" id="ARBA00023268"/>
    </source>
</evidence>
<feature type="region of interest" description="Disordered" evidence="14">
    <location>
        <begin position="290"/>
        <end position="323"/>
    </location>
</feature>
<keyword evidence="3 13" id="KW-0808">Transferase</keyword>
<evidence type="ECO:0000256" key="10">
    <source>
        <dbReference type="ARBA" id="ARBA00022840"/>
    </source>
</evidence>
<dbReference type="SUPFAM" id="SSF69572">
    <property type="entry name" value="Activating enzymes of the ubiquitin-like proteins"/>
    <property type="match status" value="1"/>
</dbReference>
<dbReference type="Pfam" id="PF00899">
    <property type="entry name" value="ThiF"/>
    <property type="match status" value="1"/>
</dbReference>
<evidence type="ECO:0000256" key="7">
    <source>
        <dbReference type="ARBA" id="ARBA00022741"/>
    </source>
</evidence>
<dbReference type="GO" id="GO:0005829">
    <property type="term" value="C:cytosol"/>
    <property type="evidence" value="ECO:0007669"/>
    <property type="project" value="UniProtKB-SubCell"/>
</dbReference>
<feature type="binding site" evidence="13">
    <location>
        <position position="150"/>
    </location>
    <ligand>
        <name>ATP</name>
        <dbReference type="ChEBI" id="CHEBI:30616"/>
    </ligand>
</feature>
<comment type="cofactor">
    <cofactor evidence="13">
        <name>Zn(2+)</name>
        <dbReference type="ChEBI" id="CHEBI:29105"/>
    </cofactor>
    <text evidence="13">Binds 1 zinc ion per subunit.</text>
</comment>
<evidence type="ECO:0000256" key="5">
    <source>
        <dbReference type="ARBA" id="ARBA00022695"/>
    </source>
</evidence>
<feature type="binding site" evidence="13">
    <location>
        <position position="359"/>
    </location>
    <ligand>
        <name>Zn(2+)</name>
        <dbReference type="ChEBI" id="CHEBI:29105"/>
    </ligand>
</feature>
<comment type="pathway">
    <text evidence="13">Cofactor biosynthesis; molybdopterin biosynthesis.</text>
</comment>
<dbReference type="GO" id="GO:0004792">
    <property type="term" value="F:thiosulfate-cyanide sulfurtransferase activity"/>
    <property type="evidence" value="ECO:0007669"/>
    <property type="project" value="TreeGrafter"/>
</dbReference>
<dbReference type="InterPro" id="IPR028885">
    <property type="entry name" value="MOCS3/Uba4"/>
</dbReference>
<keyword evidence="7 13" id="KW-0547">Nucleotide-binding</keyword>
<dbReference type="CDD" id="cd00757">
    <property type="entry name" value="ThiF_MoeB_HesA_family"/>
    <property type="match status" value="1"/>
</dbReference>
<dbReference type="Proteomes" id="UP001375240">
    <property type="component" value="Unassembled WGS sequence"/>
</dbReference>
<dbReference type="Gene3D" id="3.40.250.10">
    <property type="entry name" value="Rhodanese-like domain"/>
    <property type="match status" value="1"/>
</dbReference>
<dbReference type="PROSITE" id="PS50206">
    <property type="entry name" value="RHODANESE_3"/>
    <property type="match status" value="1"/>
</dbReference>
<comment type="subcellular location">
    <subcellularLocation>
        <location evidence="1">Cytoplasm</location>
        <location evidence="1">Cytosol</location>
    </subcellularLocation>
</comment>
<keyword evidence="8" id="KW-0833">Ubl conjugation pathway</keyword>
<dbReference type="InterPro" id="IPR045886">
    <property type="entry name" value="ThiF/MoeB/HesA"/>
</dbReference>
<dbReference type="GO" id="GO:0006777">
    <property type="term" value="P:Mo-molybdopterin cofactor biosynthetic process"/>
    <property type="evidence" value="ECO:0007669"/>
    <property type="project" value="UniProtKB-UniRule"/>
</dbReference>
<dbReference type="InterPro" id="IPR035985">
    <property type="entry name" value="Ubiquitin-activating_enz"/>
</dbReference>
<keyword evidence="4 13" id="KW-0819">tRNA processing</keyword>
<dbReference type="EC" id="2.8.1.11" evidence="13"/>
<dbReference type="InterPro" id="IPR001763">
    <property type="entry name" value="Rhodanese-like_dom"/>
</dbReference>
<dbReference type="GO" id="GO:0061605">
    <property type="term" value="F:molybdopterin-synthase adenylyltransferase activity"/>
    <property type="evidence" value="ECO:0007669"/>
    <property type="project" value="UniProtKB-EC"/>
</dbReference>
<dbReference type="EMBL" id="JAVHNQ010000006">
    <property type="protein sequence ID" value="KAK6344082.1"/>
    <property type="molecule type" value="Genomic_DNA"/>
</dbReference>
<evidence type="ECO:0000313" key="16">
    <source>
        <dbReference type="EMBL" id="KAK6344082.1"/>
    </source>
</evidence>
<keyword evidence="5" id="KW-0548">Nucleotidyltransferase</keyword>
<gene>
    <name evidence="16" type="primary">UBA4</name>
    <name evidence="13" type="synonym">cnxF</name>
    <name evidence="13" type="synonym">uba4</name>
    <name evidence="16" type="ORF">TWF696_007729</name>
</gene>
<dbReference type="PANTHER" id="PTHR10953:SF102">
    <property type="entry name" value="ADENYLYLTRANSFERASE AND SULFURTRANSFERASE MOCS3"/>
    <property type="match status" value="1"/>
</dbReference>
<dbReference type="FunFam" id="3.40.250.10:FF:000014">
    <property type="entry name" value="Adenylyltransferase and sulfurtransferase MOCS3"/>
    <property type="match status" value="1"/>
</dbReference>
<comment type="catalytic activity">
    <reaction evidence="13">
        <text>[molybdopterin-synthase sulfur-carrier protein]-C-terminal Gly-Gly + ATP + H(+) = [molybdopterin-synthase sulfur-carrier protein]-C-terminal Gly-Gly-AMP + diphosphate</text>
        <dbReference type="Rhea" id="RHEA:43616"/>
        <dbReference type="Rhea" id="RHEA-COMP:12159"/>
        <dbReference type="Rhea" id="RHEA-COMP:12202"/>
        <dbReference type="ChEBI" id="CHEBI:15378"/>
        <dbReference type="ChEBI" id="CHEBI:30616"/>
        <dbReference type="ChEBI" id="CHEBI:33019"/>
        <dbReference type="ChEBI" id="CHEBI:90618"/>
        <dbReference type="ChEBI" id="CHEBI:90778"/>
        <dbReference type="EC" id="2.7.7.80"/>
    </reaction>
</comment>
<evidence type="ECO:0000256" key="12">
    <source>
        <dbReference type="ARBA" id="ARBA00043893"/>
    </source>
</evidence>
<reference evidence="16 17" key="1">
    <citation type="submission" date="2019-10" db="EMBL/GenBank/DDBJ databases">
        <authorList>
            <person name="Palmer J.M."/>
        </authorList>
    </citation>
    <scope>NUCLEOTIDE SEQUENCE [LARGE SCALE GENOMIC DNA]</scope>
    <source>
        <strain evidence="16 17">TWF696</strain>
    </source>
</reference>
<keyword evidence="6 13" id="KW-0479">Metal-binding</keyword>
<evidence type="ECO:0000313" key="17">
    <source>
        <dbReference type="Proteomes" id="UP001375240"/>
    </source>
</evidence>
<evidence type="ECO:0000256" key="8">
    <source>
        <dbReference type="ARBA" id="ARBA00022786"/>
    </source>
</evidence>